<evidence type="ECO:0000313" key="6">
    <source>
        <dbReference type="EMBL" id="CAB4187081.1"/>
    </source>
</evidence>
<evidence type="ECO:0000313" key="7">
    <source>
        <dbReference type="EMBL" id="CAB4218305.1"/>
    </source>
</evidence>
<dbReference type="Pfam" id="PF13884">
    <property type="entry name" value="Peptidase_S74"/>
    <property type="match status" value="1"/>
</dbReference>
<dbReference type="EMBL" id="LR797101">
    <property type="protein sequence ID" value="CAB4187081.1"/>
    <property type="molecule type" value="Genomic_DNA"/>
</dbReference>
<proteinExistence type="predicted"/>
<evidence type="ECO:0000313" key="4">
    <source>
        <dbReference type="EMBL" id="CAB4147852.1"/>
    </source>
</evidence>
<dbReference type="InterPro" id="IPR030392">
    <property type="entry name" value="S74_ICA"/>
</dbReference>
<gene>
    <name evidence="5" type="ORF">UFOVP1011_2</name>
    <name evidence="6" type="ORF">UFOVP1162_6</name>
    <name evidence="7" type="ORF">UFOVP1611_9</name>
    <name evidence="4" type="ORF">UFOVP504_48</name>
</gene>
<keyword evidence="2" id="KW-0946">Virion</keyword>
<dbReference type="PROSITE" id="PS51688">
    <property type="entry name" value="ICA"/>
    <property type="match status" value="1"/>
</dbReference>
<feature type="domain" description="Peptidase S74" evidence="3">
    <location>
        <begin position="390"/>
        <end position="497"/>
    </location>
</feature>
<dbReference type="Gene3D" id="1.10.10.10">
    <property type="entry name" value="Winged helix-like DNA-binding domain superfamily/Winged helix DNA-binding domain"/>
    <property type="match status" value="1"/>
</dbReference>
<dbReference type="EMBL" id="LR797465">
    <property type="protein sequence ID" value="CAB4218305.1"/>
    <property type="molecule type" value="Genomic_DNA"/>
</dbReference>
<dbReference type="GO" id="GO:0098015">
    <property type="term" value="C:virus tail"/>
    <property type="evidence" value="ECO:0007669"/>
    <property type="project" value="UniProtKB-KW"/>
</dbReference>
<dbReference type="InterPro" id="IPR036388">
    <property type="entry name" value="WH-like_DNA-bd_sf"/>
</dbReference>
<comment type="subcellular location">
    <subcellularLocation>
        <location evidence="1">Virion</location>
    </subcellularLocation>
</comment>
<sequence length="498" mass="52049">MALTLPPGKTTFFDDAGNPLAGGYAYHYIPGTSTPKNTYQDVDATIVNSNPVILDAAGSAVIFGTGAYRQVVTDSLGNQIWDQETQVATLSLLGAVAKAGDTMTGRLTVPGLTSTQGTAETITPIGNPSLLSFNSISGTTASATQDEFSMSVNFVSNNGAAATVPDSKNKVALYAAIRADAGSGNVWAFNPLLLIQPGACTIGGAQIAEFDLANNSGTHFGDAGGFPAQPAVFGMQITGISTNRATAAVAVLGNLDDLVSPMWNQGLIFASQSVRLTTIADYTNSETSIDLRGVHTGYGLDMAQGAFTSGAIRIDSQAKIVARNNALSANLTLLQTSVSDNIIIGDTAAPYVVAQAATGFVPSADNTMVCGVGGARWSSVWAVNGTIQTSDPREKTDIQTLSDVPVGEIIDAIKPITFRWIEGGKDADGNPVPGKRTHWGFSAEDVGTIAKRAGRDFGGFVRAEDGTLAIRPDQMIPILWEEMRHLRERVAQLEGRKS</sequence>
<evidence type="ECO:0000256" key="2">
    <source>
        <dbReference type="ARBA" id="ARBA00022732"/>
    </source>
</evidence>
<evidence type="ECO:0000256" key="1">
    <source>
        <dbReference type="ARBA" id="ARBA00004328"/>
    </source>
</evidence>
<keyword evidence="2" id="KW-1227">Viral tail protein</keyword>
<protein>
    <submittedName>
        <fullName evidence="5">Intramolecular chaperone auto-processing domain containing protein</fullName>
    </submittedName>
</protein>
<accession>A0A6J5Q695</accession>
<evidence type="ECO:0000259" key="3">
    <source>
        <dbReference type="PROSITE" id="PS51688"/>
    </source>
</evidence>
<dbReference type="EMBL" id="LR796959">
    <property type="protein sequence ID" value="CAB4177866.1"/>
    <property type="molecule type" value="Genomic_DNA"/>
</dbReference>
<name>A0A6J5Q695_9CAUD</name>
<evidence type="ECO:0000313" key="5">
    <source>
        <dbReference type="EMBL" id="CAB4177866.1"/>
    </source>
</evidence>
<dbReference type="EMBL" id="LR796485">
    <property type="protein sequence ID" value="CAB4147852.1"/>
    <property type="molecule type" value="Genomic_DNA"/>
</dbReference>
<reference evidence="5" key="1">
    <citation type="submission" date="2020-05" db="EMBL/GenBank/DDBJ databases">
        <authorList>
            <person name="Chiriac C."/>
            <person name="Salcher M."/>
            <person name="Ghai R."/>
            <person name="Kavagutti S V."/>
        </authorList>
    </citation>
    <scope>NUCLEOTIDE SEQUENCE</scope>
</reference>
<organism evidence="5">
    <name type="scientific">uncultured Caudovirales phage</name>
    <dbReference type="NCBI Taxonomy" id="2100421"/>
    <lineage>
        <taxon>Viruses</taxon>
        <taxon>Duplodnaviria</taxon>
        <taxon>Heunggongvirae</taxon>
        <taxon>Uroviricota</taxon>
        <taxon>Caudoviricetes</taxon>
        <taxon>Peduoviridae</taxon>
        <taxon>Maltschvirus</taxon>
        <taxon>Maltschvirus maltsch</taxon>
    </lineage>
</organism>